<dbReference type="Pfam" id="PF00704">
    <property type="entry name" value="Glyco_hydro_18"/>
    <property type="match status" value="1"/>
</dbReference>
<evidence type="ECO:0000256" key="2">
    <source>
        <dbReference type="ARBA" id="ARBA00008682"/>
    </source>
</evidence>
<dbReference type="GO" id="GO:0000272">
    <property type="term" value="P:polysaccharide catabolic process"/>
    <property type="evidence" value="ECO:0007669"/>
    <property type="project" value="UniProtKB-KW"/>
</dbReference>
<evidence type="ECO:0000313" key="12">
    <source>
        <dbReference type="EMBL" id="KAF4309120.1"/>
    </source>
</evidence>
<feature type="region of interest" description="Disordered" evidence="10">
    <location>
        <begin position="1"/>
        <end position="24"/>
    </location>
</feature>
<proteinExistence type="inferred from homology"/>
<dbReference type="PANTHER" id="PTHR11177">
    <property type="entry name" value="CHITINASE"/>
    <property type="match status" value="1"/>
</dbReference>
<dbReference type="InterPro" id="IPR001223">
    <property type="entry name" value="Glyco_hydro18_cat"/>
</dbReference>
<evidence type="ECO:0000313" key="13">
    <source>
        <dbReference type="Proteomes" id="UP000572817"/>
    </source>
</evidence>
<keyword evidence="4 9" id="KW-0378">Hydrolase</keyword>
<dbReference type="OrthoDB" id="76388at2759"/>
<keyword evidence="13" id="KW-1185">Reference proteome</keyword>
<dbReference type="InterPro" id="IPR017853">
    <property type="entry name" value="GH"/>
</dbReference>
<evidence type="ECO:0000256" key="7">
    <source>
        <dbReference type="ARBA" id="ARBA00023295"/>
    </source>
</evidence>
<dbReference type="PROSITE" id="PS01095">
    <property type="entry name" value="GH18_1"/>
    <property type="match status" value="1"/>
</dbReference>
<keyword evidence="5" id="KW-0146">Chitin degradation</keyword>
<dbReference type="InterPro" id="IPR050314">
    <property type="entry name" value="Glycosyl_Hydrlase_18"/>
</dbReference>
<keyword evidence="8" id="KW-0624">Polysaccharide degradation</keyword>
<dbReference type="SUPFAM" id="SSF54556">
    <property type="entry name" value="Chitinase insertion domain"/>
    <property type="match status" value="1"/>
</dbReference>
<organism evidence="12 13">
    <name type="scientific">Botryosphaeria dothidea</name>
    <dbReference type="NCBI Taxonomy" id="55169"/>
    <lineage>
        <taxon>Eukaryota</taxon>
        <taxon>Fungi</taxon>
        <taxon>Dikarya</taxon>
        <taxon>Ascomycota</taxon>
        <taxon>Pezizomycotina</taxon>
        <taxon>Dothideomycetes</taxon>
        <taxon>Dothideomycetes incertae sedis</taxon>
        <taxon>Botryosphaeriales</taxon>
        <taxon>Botryosphaeriaceae</taxon>
        <taxon>Botryosphaeria</taxon>
    </lineage>
</organism>
<dbReference type="SUPFAM" id="SSF51445">
    <property type="entry name" value="(Trans)glycosidases"/>
    <property type="match status" value="1"/>
</dbReference>
<evidence type="ECO:0000256" key="6">
    <source>
        <dbReference type="ARBA" id="ARBA00023277"/>
    </source>
</evidence>
<keyword evidence="6" id="KW-0119">Carbohydrate metabolism</keyword>
<dbReference type="GO" id="GO:0006032">
    <property type="term" value="P:chitin catabolic process"/>
    <property type="evidence" value="ECO:0007669"/>
    <property type="project" value="UniProtKB-KW"/>
</dbReference>
<dbReference type="PANTHER" id="PTHR11177:SF228">
    <property type="entry name" value="CHITINASE"/>
    <property type="match status" value="1"/>
</dbReference>
<evidence type="ECO:0000259" key="11">
    <source>
        <dbReference type="PROSITE" id="PS51910"/>
    </source>
</evidence>
<keyword evidence="7 9" id="KW-0326">Glycosidase</keyword>
<comment type="caution">
    <text evidence="12">The sequence shown here is derived from an EMBL/GenBank/DDBJ whole genome shotgun (WGS) entry which is preliminary data.</text>
</comment>
<sequence length="364" mass="39405">MTPAHPPSDFSIPAPAGSVPSERPPHAASFVHGAYYPSWKIYRKQAPSSMNLDIISHVFYAFHLDEKADTQLSVDGANGCLEALTKLRRDHHPNLKLLSVGGGSGSKPFPGIAADPTKRQTFATSIRAFVDRFHFDGVDIDWEHPTNPSDGANYTHLLDTLRTTLPSPRYLLTAALPAGEWCLRNLALAPLAAHLDFVNLMCYDFAGPWTDGRAGHHAQLYAPRAPHNAFARRSCHGAVEFAVARGVPPAKIVLGVPVYGRSFLGVDAVGQRFGGHAAEGGIFEFRELPRPGAEERVDESVVGAVCVGGDGGLVSYDNARTVARKVEYVRERGLGGMFYWTGIADKSGRESLLLSGYEALYGKK</sequence>
<evidence type="ECO:0000256" key="3">
    <source>
        <dbReference type="ARBA" id="ARBA00012729"/>
    </source>
</evidence>
<dbReference type="GO" id="GO:0005576">
    <property type="term" value="C:extracellular region"/>
    <property type="evidence" value="ECO:0007669"/>
    <property type="project" value="TreeGrafter"/>
</dbReference>
<gene>
    <name evidence="12" type="ORF">GTA08_BOTSDO02850</name>
</gene>
<comment type="catalytic activity">
    <reaction evidence="1">
        <text>Random endo-hydrolysis of N-acetyl-beta-D-glucosaminide (1-&gt;4)-beta-linkages in chitin and chitodextrins.</text>
        <dbReference type="EC" id="3.2.1.14"/>
    </reaction>
</comment>
<reference evidence="12" key="1">
    <citation type="submission" date="2020-04" db="EMBL/GenBank/DDBJ databases">
        <title>Genome Assembly and Annotation of Botryosphaeria dothidea sdau 11-99, a Latent Pathogen of Apple Fruit Ring Rot in China.</title>
        <authorList>
            <person name="Yu C."/>
            <person name="Diao Y."/>
            <person name="Lu Q."/>
            <person name="Zhao J."/>
            <person name="Cui S."/>
            <person name="Peng C."/>
            <person name="He B."/>
            <person name="Liu H."/>
        </authorList>
    </citation>
    <scope>NUCLEOTIDE SEQUENCE [LARGE SCALE GENOMIC DNA]</scope>
    <source>
        <strain evidence="12">Sdau11-99</strain>
    </source>
</reference>
<dbReference type="InterPro" id="IPR029070">
    <property type="entry name" value="Chitinase_insertion_sf"/>
</dbReference>
<evidence type="ECO:0000256" key="4">
    <source>
        <dbReference type="ARBA" id="ARBA00022801"/>
    </source>
</evidence>
<dbReference type="EC" id="3.2.1.14" evidence="3"/>
<dbReference type="InterPro" id="IPR011583">
    <property type="entry name" value="Chitinase_II/V-like_cat"/>
</dbReference>
<evidence type="ECO:0000256" key="5">
    <source>
        <dbReference type="ARBA" id="ARBA00023024"/>
    </source>
</evidence>
<evidence type="ECO:0000256" key="9">
    <source>
        <dbReference type="RuleBase" id="RU000489"/>
    </source>
</evidence>
<dbReference type="PROSITE" id="PS51910">
    <property type="entry name" value="GH18_2"/>
    <property type="match status" value="1"/>
</dbReference>
<evidence type="ECO:0000256" key="1">
    <source>
        <dbReference type="ARBA" id="ARBA00000822"/>
    </source>
</evidence>
<dbReference type="Gene3D" id="3.10.50.10">
    <property type="match status" value="1"/>
</dbReference>
<dbReference type="EMBL" id="WWBZ02000016">
    <property type="protein sequence ID" value="KAF4309120.1"/>
    <property type="molecule type" value="Genomic_DNA"/>
</dbReference>
<dbReference type="GO" id="GO:0008843">
    <property type="term" value="F:endochitinase activity"/>
    <property type="evidence" value="ECO:0007669"/>
    <property type="project" value="UniProtKB-EC"/>
</dbReference>
<dbReference type="InterPro" id="IPR001579">
    <property type="entry name" value="Glyco_hydro_18_chit_AS"/>
</dbReference>
<dbReference type="Proteomes" id="UP000572817">
    <property type="component" value="Unassembled WGS sequence"/>
</dbReference>
<evidence type="ECO:0000256" key="8">
    <source>
        <dbReference type="ARBA" id="ARBA00023326"/>
    </source>
</evidence>
<evidence type="ECO:0000256" key="10">
    <source>
        <dbReference type="SAM" id="MobiDB-lite"/>
    </source>
</evidence>
<comment type="similarity">
    <text evidence="2">Belongs to the glycosyl hydrolase 18 family. Chitinase class V subfamily.</text>
</comment>
<dbReference type="AlphaFoldDB" id="A0A8H4IX66"/>
<name>A0A8H4IX66_9PEZI</name>
<protein>
    <recommendedName>
        <fullName evidence="3">chitinase</fullName>
        <ecNumber evidence="3">3.2.1.14</ecNumber>
    </recommendedName>
</protein>
<dbReference type="SMART" id="SM00636">
    <property type="entry name" value="Glyco_18"/>
    <property type="match status" value="1"/>
</dbReference>
<dbReference type="Gene3D" id="3.20.20.80">
    <property type="entry name" value="Glycosidases"/>
    <property type="match status" value="1"/>
</dbReference>
<feature type="domain" description="GH18" evidence="11">
    <location>
        <begin position="30"/>
        <end position="363"/>
    </location>
</feature>
<dbReference type="GO" id="GO:0008061">
    <property type="term" value="F:chitin binding"/>
    <property type="evidence" value="ECO:0007669"/>
    <property type="project" value="InterPro"/>
</dbReference>
<accession>A0A8H4IX66</accession>